<dbReference type="Proteomes" id="UP000824782">
    <property type="component" value="Unassembled WGS sequence"/>
</dbReference>
<dbReference type="EMBL" id="WNYA01000012">
    <property type="protein sequence ID" value="KAG8551070.1"/>
    <property type="molecule type" value="Genomic_DNA"/>
</dbReference>
<evidence type="ECO:0000313" key="2">
    <source>
        <dbReference type="Proteomes" id="UP000824782"/>
    </source>
</evidence>
<protein>
    <submittedName>
        <fullName evidence="1">Uncharacterized protein</fullName>
    </submittedName>
</protein>
<keyword evidence="2" id="KW-1185">Reference proteome</keyword>
<proteinExistence type="predicted"/>
<name>A0AAV6ZUZ8_ENGPU</name>
<dbReference type="AlphaFoldDB" id="A0AAV6ZUZ8"/>
<evidence type="ECO:0000313" key="1">
    <source>
        <dbReference type="EMBL" id="KAG8551070.1"/>
    </source>
</evidence>
<reference evidence="1" key="1">
    <citation type="thesis" date="2020" institute="ProQuest LLC" country="789 East Eisenhower Parkway, Ann Arbor, MI, USA">
        <title>Comparative Genomics and Chromosome Evolution.</title>
        <authorList>
            <person name="Mudd A.B."/>
        </authorList>
    </citation>
    <scope>NUCLEOTIDE SEQUENCE</scope>
    <source>
        <strain evidence="1">237g6f4</strain>
        <tissue evidence="1">Blood</tissue>
    </source>
</reference>
<organism evidence="1 2">
    <name type="scientific">Engystomops pustulosus</name>
    <name type="common">Tungara frog</name>
    <name type="synonym">Physalaemus pustulosus</name>
    <dbReference type="NCBI Taxonomy" id="76066"/>
    <lineage>
        <taxon>Eukaryota</taxon>
        <taxon>Metazoa</taxon>
        <taxon>Chordata</taxon>
        <taxon>Craniata</taxon>
        <taxon>Vertebrata</taxon>
        <taxon>Euteleostomi</taxon>
        <taxon>Amphibia</taxon>
        <taxon>Batrachia</taxon>
        <taxon>Anura</taxon>
        <taxon>Neobatrachia</taxon>
        <taxon>Hyloidea</taxon>
        <taxon>Leptodactylidae</taxon>
        <taxon>Leiuperinae</taxon>
        <taxon>Engystomops</taxon>
    </lineage>
</organism>
<comment type="caution">
    <text evidence="1">The sequence shown here is derived from an EMBL/GenBank/DDBJ whole genome shotgun (WGS) entry which is preliminary data.</text>
</comment>
<accession>A0AAV6ZUZ8</accession>
<gene>
    <name evidence="1" type="ORF">GDO81_018433</name>
</gene>
<sequence>MVCEPKHLYLLKRSRTDHGTCDPEPKPGPDDNRAMLSAPSFISLKNKYNTQPTIHTILYRIHTMLSTNIVSNLYVMSHICYPI</sequence>